<evidence type="ECO:0008006" key="14">
    <source>
        <dbReference type="Google" id="ProtNLM"/>
    </source>
</evidence>
<feature type="transmembrane region" description="Helical" evidence="8">
    <location>
        <begin position="717"/>
        <end position="738"/>
    </location>
</feature>
<feature type="transmembrane region" description="Helical" evidence="8">
    <location>
        <begin position="686"/>
        <end position="711"/>
    </location>
</feature>
<evidence type="ECO:0000313" key="12">
    <source>
        <dbReference type="EMBL" id="TMW60941.1"/>
    </source>
</evidence>
<feature type="transmembrane region" description="Helical" evidence="8">
    <location>
        <begin position="482"/>
        <end position="501"/>
    </location>
</feature>
<evidence type="ECO:0000259" key="9">
    <source>
        <dbReference type="Pfam" id="PF02714"/>
    </source>
</evidence>
<protein>
    <recommendedName>
        <fullName evidence="14">DUF221-domain-containing protein</fullName>
    </recommendedName>
</protein>
<evidence type="ECO:0000256" key="6">
    <source>
        <dbReference type="ARBA" id="ARBA00023136"/>
    </source>
</evidence>
<dbReference type="EMBL" id="SPLM01000108">
    <property type="protein sequence ID" value="TMW60941.1"/>
    <property type="molecule type" value="Genomic_DNA"/>
</dbReference>
<gene>
    <name evidence="12" type="ORF">Poli38472_000983</name>
</gene>
<keyword evidence="3" id="KW-0813">Transport</keyword>
<reference evidence="12" key="1">
    <citation type="submission" date="2019-03" db="EMBL/GenBank/DDBJ databases">
        <title>Long read genome sequence of the mycoparasitic Pythium oligandrum ATCC 38472 isolated from sugarbeet rhizosphere.</title>
        <authorList>
            <person name="Gaulin E."/>
        </authorList>
    </citation>
    <scope>NUCLEOTIDE SEQUENCE</scope>
    <source>
        <strain evidence="12">ATCC 38472_TT</strain>
    </source>
</reference>
<proteinExistence type="inferred from homology"/>
<feature type="domain" description="CSC1/OSCA1-like N-terminal transmembrane" evidence="10">
    <location>
        <begin position="33"/>
        <end position="183"/>
    </location>
</feature>
<evidence type="ECO:0000256" key="1">
    <source>
        <dbReference type="ARBA" id="ARBA00004141"/>
    </source>
</evidence>
<evidence type="ECO:0000256" key="7">
    <source>
        <dbReference type="SAM" id="MobiDB-lite"/>
    </source>
</evidence>
<name>A0A8K1CDL8_PYTOL</name>
<comment type="subcellular location">
    <subcellularLocation>
        <location evidence="1">Membrane</location>
        <topology evidence="1">Multi-pass membrane protein</topology>
    </subcellularLocation>
</comment>
<feature type="transmembrane region" description="Helical" evidence="8">
    <location>
        <begin position="638"/>
        <end position="665"/>
    </location>
</feature>
<dbReference type="Proteomes" id="UP000794436">
    <property type="component" value="Unassembled WGS sequence"/>
</dbReference>
<dbReference type="GO" id="GO:0005886">
    <property type="term" value="C:plasma membrane"/>
    <property type="evidence" value="ECO:0007669"/>
    <property type="project" value="TreeGrafter"/>
</dbReference>
<evidence type="ECO:0000259" key="11">
    <source>
        <dbReference type="Pfam" id="PF14703"/>
    </source>
</evidence>
<evidence type="ECO:0000256" key="5">
    <source>
        <dbReference type="ARBA" id="ARBA00022989"/>
    </source>
</evidence>
<feature type="region of interest" description="Disordered" evidence="7">
    <location>
        <begin position="782"/>
        <end position="816"/>
    </location>
</feature>
<dbReference type="InterPro" id="IPR003864">
    <property type="entry name" value="CSC1/OSCA1-like_7TM"/>
</dbReference>
<evidence type="ECO:0000256" key="8">
    <source>
        <dbReference type="SAM" id="Phobius"/>
    </source>
</evidence>
<evidence type="ECO:0000256" key="3">
    <source>
        <dbReference type="ARBA" id="ARBA00022448"/>
    </source>
</evidence>
<dbReference type="PANTHER" id="PTHR13018">
    <property type="entry name" value="PROBABLE MEMBRANE PROTEIN DUF221-RELATED"/>
    <property type="match status" value="1"/>
</dbReference>
<evidence type="ECO:0000256" key="2">
    <source>
        <dbReference type="ARBA" id="ARBA00007779"/>
    </source>
</evidence>
<dbReference type="Pfam" id="PF13967">
    <property type="entry name" value="RSN1_TM"/>
    <property type="match status" value="1"/>
</dbReference>
<keyword evidence="5 8" id="KW-1133">Transmembrane helix</keyword>
<comment type="similarity">
    <text evidence="2">Belongs to the CSC1 (TC 1.A.17) family.</text>
</comment>
<evidence type="ECO:0000256" key="4">
    <source>
        <dbReference type="ARBA" id="ARBA00022692"/>
    </source>
</evidence>
<feature type="transmembrane region" description="Helical" evidence="8">
    <location>
        <begin position="521"/>
        <end position="540"/>
    </location>
</feature>
<keyword evidence="13" id="KW-1185">Reference proteome</keyword>
<feature type="compositionally biased region" description="Basic and acidic residues" evidence="7">
    <location>
        <begin position="11"/>
        <end position="23"/>
    </location>
</feature>
<dbReference type="OrthoDB" id="1689567at2759"/>
<keyword evidence="6 8" id="KW-0472">Membrane</keyword>
<dbReference type="InterPro" id="IPR045122">
    <property type="entry name" value="Csc1-like"/>
</dbReference>
<evidence type="ECO:0000259" key="10">
    <source>
        <dbReference type="Pfam" id="PF13967"/>
    </source>
</evidence>
<dbReference type="InterPro" id="IPR032880">
    <property type="entry name" value="CSC1/OSCA1-like_N"/>
</dbReference>
<dbReference type="GO" id="GO:0005227">
    <property type="term" value="F:calcium-activated cation channel activity"/>
    <property type="evidence" value="ECO:0007669"/>
    <property type="project" value="InterPro"/>
</dbReference>
<dbReference type="PANTHER" id="PTHR13018:SF5">
    <property type="entry name" value="RE44586P"/>
    <property type="match status" value="1"/>
</dbReference>
<evidence type="ECO:0000313" key="13">
    <source>
        <dbReference type="Proteomes" id="UP000794436"/>
    </source>
</evidence>
<dbReference type="Pfam" id="PF14703">
    <property type="entry name" value="PHM7_cyt"/>
    <property type="match status" value="1"/>
</dbReference>
<feature type="domain" description="CSC1/OSCA1-like cytosolic" evidence="11">
    <location>
        <begin position="202"/>
        <end position="311"/>
    </location>
</feature>
<organism evidence="12 13">
    <name type="scientific">Pythium oligandrum</name>
    <name type="common">Mycoparasitic fungus</name>
    <dbReference type="NCBI Taxonomy" id="41045"/>
    <lineage>
        <taxon>Eukaryota</taxon>
        <taxon>Sar</taxon>
        <taxon>Stramenopiles</taxon>
        <taxon>Oomycota</taxon>
        <taxon>Peronosporomycetes</taxon>
        <taxon>Pythiales</taxon>
        <taxon>Pythiaceae</taxon>
        <taxon>Pythium</taxon>
    </lineage>
</organism>
<feature type="transmembrane region" description="Helical" evidence="8">
    <location>
        <begin position="159"/>
        <end position="181"/>
    </location>
</feature>
<feature type="compositionally biased region" description="Polar residues" evidence="7">
    <location>
        <begin position="1"/>
        <end position="10"/>
    </location>
</feature>
<comment type="caution">
    <text evidence="12">The sequence shown here is derived from an EMBL/GenBank/DDBJ whole genome shotgun (WGS) entry which is preliminary data.</text>
</comment>
<feature type="compositionally biased region" description="Polar residues" evidence="7">
    <location>
        <begin position="793"/>
        <end position="805"/>
    </location>
</feature>
<accession>A0A8K1CDL8</accession>
<feature type="region of interest" description="Disordered" evidence="7">
    <location>
        <begin position="1"/>
        <end position="23"/>
    </location>
</feature>
<dbReference type="InterPro" id="IPR027815">
    <property type="entry name" value="CSC1/OSCA1-like_cyt"/>
</dbReference>
<sequence length="816" mass="92117">MSDSDSGSRTTPDDLFDKAGPEDLRPGRTIVDGLQTYGPFIVVGWCAFELARRYYAQAYYVRERSPETASPTTVMARRAGIFGWLWPIYTTSDDVVFQTCGMDTLFLLRFMRMCQKIAWLGILMSGALFPVYYYGHAEGSTDAMFKMTLSHLDIDKGDGWRFTLTVVSMYLVSICTCYLLWNEFSVYVRRRHEFLSRKASQQYTIVINGLPDHLCTQQTLRNYMEVLFPKSVLYVYVAVECGDLEKLVAERVKVRNRLEHALALGAKKGERVMKRDKMFGEKNVDAIELYQDQLRNLNDAVEMEVRSILRNQAALASQMLEASLVDDEESDVPTLQTQRQNVIIVDEGRSAESAYIKGLRKRTKGVENTSIMRGAGFVTFNTLGAAQSAQQVLQASDLTEMRIEAAPHVDDVVWENLGISFNVKSYWGFISTAATTAIILFWTIPTAFVVTISKVEKLKTELKWLGRFADKNPWIEPVLQQISPLMLSIMNALAPIIFGILSKREGHASGADVQNSLLNKLVAYQWFMVFLLPILGGTFLDSLLGKSEDNQLKDPTKLVQTISEAIPAQSSFFISYLMVQMGLPTSLQLLRVPPIVKAHIYRVFAPKLTPRQRSSAWFGLAPLTMPGDIGVTDPIAQYYLVLILILVFAPVAPILCYFAAAYLFLSELVFRWSALCVHDPSPYRGAIYFPTLYRFCMGALLFSQIVMATVLGLKRTALAATFAIILPITTVLFHLIAWKRFPRAALNLPLDECVMLDKRRHRQLDDLEKVLEDVYRQPAMAERHPIDPDYPNLASNPDGANQLSSPVKEYPDKEYC</sequence>
<dbReference type="Pfam" id="PF02714">
    <property type="entry name" value="RSN1_7TM"/>
    <property type="match status" value="1"/>
</dbReference>
<keyword evidence="4 8" id="KW-0812">Transmembrane</keyword>
<feature type="transmembrane region" description="Helical" evidence="8">
    <location>
        <begin position="117"/>
        <end position="135"/>
    </location>
</feature>
<dbReference type="AlphaFoldDB" id="A0A8K1CDL8"/>
<feature type="transmembrane region" description="Helical" evidence="8">
    <location>
        <begin position="426"/>
        <end position="452"/>
    </location>
</feature>
<feature type="domain" description="CSC1/OSCA1-like 7TM region" evidence="9">
    <location>
        <begin position="429"/>
        <end position="710"/>
    </location>
</feature>